<dbReference type="PROSITE" id="PS51698">
    <property type="entry name" value="U_BOX"/>
    <property type="match status" value="1"/>
</dbReference>
<evidence type="ECO:0000256" key="13">
    <source>
        <dbReference type="SAM" id="MobiDB-lite"/>
    </source>
</evidence>
<evidence type="ECO:0000256" key="2">
    <source>
        <dbReference type="ARBA" id="ARBA00003861"/>
    </source>
</evidence>
<comment type="pathway">
    <text evidence="3">Protein modification; protein ubiquitination.</text>
</comment>
<evidence type="ECO:0000259" key="14">
    <source>
        <dbReference type="PROSITE" id="PS50011"/>
    </source>
</evidence>
<name>A0A9Q1GIN7_9CARY</name>
<dbReference type="SMART" id="SM00504">
    <property type="entry name" value="Ubox"/>
    <property type="match status" value="1"/>
</dbReference>
<evidence type="ECO:0000256" key="8">
    <source>
        <dbReference type="ARBA" id="ARBA00022777"/>
    </source>
</evidence>
<keyword evidence="9" id="KW-0833">Ubl conjugation pathway</keyword>
<dbReference type="InterPro" id="IPR013083">
    <property type="entry name" value="Znf_RING/FYVE/PHD"/>
</dbReference>
<dbReference type="InterPro" id="IPR001245">
    <property type="entry name" value="Ser-Thr/Tyr_kinase_cat_dom"/>
</dbReference>
<feature type="domain" description="Protein kinase" evidence="14">
    <location>
        <begin position="603"/>
        <end position="868"/>
    </location>
</feature>
<keyword evidence="17" id="KW-1185">Reference proteome</keyword>
<evidence type="ECO:0000256" key="7">
    <source>
        <dbReference type="ARBA" id="ARBA00022741"/>
    </source>
</evidence>
<dbReference type="EMBL" id="JAKOGI010003814">
    <property type="protein sequence ID" value="KAJ8420149.1"/>
    <property type="molecule type" value="Genomic_DNA"/>
</dbReference>
<keyword evidence="6" id="KW-0808">Transferase</keyword>
<dbReference type="GO" id="GO:0061630">
    <property type="term" value="F:ubiquitin protein ligase activity"/>
    <property type="evidence" value="ECO:0007669"/>
    <property type="project" value="UniProtKB-EC"/>
</dbReference>
<dbReference type="InterPro" id="IPR017441">
    <property type="entry name" value="Protein_kinase_ATP_BS"/>
</dbReference>
<dbReference type="CDD" id="cd16655">
    <property type="entry name" value="RING-Ubox_WDSUB1-like"/>
    <property type="match status" value="1"/>
</dbReference>
<feature type="region of interest" description="Disordered" evidence="13">
    <location>
        <begin position="233"/>
        <end position="352"/>
    </location>
</feature>
<dbReference type="InterPro" id="IPR051348">
    <property type="entry name" value="U-box_ubiquitin_ligases"/>
</dbReference>
<evidence type="ECO:0000313" key="17">
    <source>
        <dbReference type="Proteomes" id="UP001153076"/>
    </source>
</evidence>
<evidence type="ECO:0000256" key="5">
    <source>
        <dbReference type="ARBA" id="ARBA00022527"/>
    </source>
</evidence>
<protein>
    <recommendedName>
        <fullName evidence="4">RING-type E3 ubiquitin transferase</fullName>
        <ecNumber evidence="4">2.3.2.27</ecNumber>
    </recommendedName>
</protein>
<dbReference type="GO" id="GO:0016567">
    <property type="term" value="P:protein ubiquitination"/>
    <property type="evidence" value="ECO:0007669"/>
    <property type="project" value="InterPro"/>
</dbReference>
<proteinExistence type="predicted"/>
<dbReference type="Gene3D" id="3.30.40.10">
    <property type="entry name" value="Zinc/RING finger domain, C3HC4 (zinc finger)"/>
    <property type="match status" value="1"/>
</dbReference>
<dbReference type="EC" id="2.3.2.27" evidence="4"/>
<evidence type="ECO:0000256" key="6">
    <source>
        <dbReference type="ARBA" id="ARBA00022679"/>
    </source>
</evidence>
<feature type="compositionally biased region" description="Basic and acidic residues" evidence="13">
    <location>
        <begin position="252"/>
        <end position="264"/>
    </location>
</feature>
<comment type="catalytic activity">
    <reaction evidence="1">
        <text>S-ubiquitinyl-[E2 ubiquitin-conjugating enzyme]-L-cysteine + [acceptor protein]-L-lysine = [E2 ubiquitin-conjugating enzyme]-L-cysteine + N(6)-ubiquitinyl-[acceptor protein]-L-lysine.</text>
        <dbReference type="EC" id="2.3.2.27"/>
    </reaction>
</comment>
<accession>A0A9Q1GIN7</accession>
<dbReference type="SUPFAM" id="SSF57850">
    <property type="entry name" value="RING/U-box"/>
    <property type="match status" value="1"/>
</dbReference>
<gene>
    <name evidence="16" type="ORF">Cgig2_017691</name>
</gene>
<dbReference type="Pfam" id="PF04564">
    <property type="entry name" value="U-box"/>
    <property type="match status" value="1"/>
</dbReference>
<feature type="domain" description="U-box" evidence="15">
    <location>
        <begin position="888"/>
        <end position="961"/>
    </location>
</feature>
<dbReference type="PROSITE" id="PS00108">
    <property type="entry name" value="PROTEIN_KINASE_ST"/>
    <property type="match status" value="1"/>
</dbReference>
<keyword evidence="7 11" id="KW-0547">Nucleotide-binding</keyword>
<dbReference type="PROSITE" id="PS00107">
    <property type="entry name" value="PROTEIN_KINASE_ATP"/>
    <property type="match status" value="1"/>
</dbReference>
<evidence type="ECO:0000256" key="11">
    <source>
        <dbReference type="PROSITE-ProRule" id="PRU10141"/>
    </source>
</evidence>
<evidence type="ECO:0000313" key="16">
    <source>
        <dbReference type="EMBL" id="KAJ8420149.1"/>
    </source>
</evidence>
<dbReference type="GO" id="GO:0005524">
    <property type="term" value="F:ATP binding"/>
    <property type="evidence" value="ECO:0007669"/>
    <property type="project" value="UniProtKB-UniRule"/>
</dbReference>
<dbReference type="InterPro" id="IPR000719">
    <property type="entry name" value="Prot_kinase_dom"/>
</dbReference>
<evidence type="ECO:0000256" key="12">
    <source>
        <dbReference type="SAM" id="Coils"/>
    </source>
</evidence>
<dbReference type="AlphaFoldDB" id="A0A9Q1GIN7"/>
<sequence>MEETTGTETGETVVAVGLTGGRKCKYLLRWALDKFQPEGNVSFKLLHVYPKISEVPTPMGGWLPITDVQEDAAAAYRWGVQMKKKKMFLPYEEALKPRNVRILLIFETIHFCFCNNLPLMMNQMQVKSEIVLLESNDIAMAISLEIAKHSIRHLVIGFSSNSIFSRKNLSLKKLMGGNLSTIISESAPSFCSVYVVADMKLQHMRPAESEPTEISIDDISGLSNISIDSTPGSSLTIDPGSAASDSFPITTQHKEHEPLPRRYSDNTNIISGYSRALNQSSSSSDSWVSEQASPGGSFVGTPQGLSPAGSFLGMNSGGPLVGTPPSGSFMDRLPIGSSVGTPPKGTFPGTSLPGSYVEAPPKSSPMGTPTKATFIGNSPAGSFVEAPAKSPPMGTPTKATFIGNSPAGSFVEAPPKSSPMGTPTKATFIGNSPAGSFVEAPAKSPPMGTPPKVTFTATHRTSFIDAPPKSSVVSELEKLRIELKHLEQMYQLAQKNDINEKFLFPLDELTDLSKQRVEEAVKLKEQKAKELASLQQIKQKAAQGEAAVPRDHDLTDTPLSKAETKAANEAKENVEKLKQLITGSICQYQKFTWKEIVEATSSFSDEFKIGMGAFGTVYKCKLHHTTVAVKVLHSKDSATNKQFLQELEILSTIRHPHLLLLLGAVPEQSCLVYEYMDNGSLDDRLFRKNDTPPLLWYDRFRICWEVAAALAFLHGTKPRPIIHRDLKPANILLDHNVVSKIGDAGLGTMINVEPTNKSLKTLYKETSPVGTLCYIDPEYQRTGRVSTKSDIYALGVVILQLLTAKPAVGIAYVIEDAIDESNLKEVLDTEAGQWPEKETLEMALLGLQCAELRGRDRPDLIEKVLPALERLKEVADRARESASSASTAPPAHFICPIRKDVMDDPYVAADGYTYDREVIEEWLADNNTSPTTNLPLPHKFIMPNTSLLDAIKQWKSRSRGK</sequence>
<organism evidence="16 17">
    <name type="scientific">Carnegiea gigantea</name>
    <dbReference type="NCBI Taxonomy" id="171969"/>
    <lineage>
        <taxon>Eukaryota</taxon>
        <taxon>Viridiplantae</taxon>
        <taxon>Streptophyta</taxon>
        <taxon>Embryophyta</taxon>
        <taxon>Tracheophyta</taxon>
        <taxon>Spermatophyta</taxon>
        <taxon>Magnoliopsida</taxon>
        <taxon>eudicotyledons</taxon>
        <taxon>Gunneridae</taxon>
        <taxon>Pentapetalae</taxon>
        <taxon>Caryophyllales</taxon>
        <taxon>Cactineae</taxon>
        <taxon>Cactaceae</taxon>
        <taxon>Cactoideae</taxon>
        <taxon>Echinocereeae</taxon>
        <taxon>Carnegiea</taxon>
    </lineage>
</organism>
<dbReference type="Gene3D" id="1.10.510.10">
    <property type="entry name" value="Transferase(Phosphotransferase) domain 1"/>
    <property type="match status" value="1"/>
</dbReference>
<reference evidence="16" key="1">
    <citation type="submission" date="2022-04" db="EMBL/GenBank/DDBJ databases">
        <title>Carnegiea gigantea Genome sequencing and assembly v2.</title>
        <authorList>
            <person name="Copetti D."/>
            <person name="Sanderson M.J."/>
            <person name="Burquez A."/>
            <person name="Wojciechowski M.F."/>
        </authorList>
    </citation>
    <scope>NUCLEOTIDE SEQUENCE</scope>
    <source>
        <strain evidence="16">SGP5-SGP5p</strain>
        <tissue evidence="16">Aerial part</tissue>
    </source>
</reference>
<dbReference type="GO" id="GO:0004672">
    <property type="term" value="F:protein kinase activity"/>
    <property type="evidence" value="ECO:0007669"/>
    <property type="project" value="InterPro"/>
</dbReference>
<dbReference type="Pfam" id="PF07714">
    <property type="entry name" value="PK_Tyr_Ser-Thr"/>
    <property type="match status" value="1"/>
</dbReference>
<keyword evidence="10 11" id="KW-0067">ATP-binding</keyword>
<keyword evidence="12" id="KW-0175">Coiled coil</keyword>
<keyword evidence="8" id="KW-0418">Kinase</keyword>
<dbReference type="InterPro" id="IPR011009">
    <property type="entry name" value="Kinase-like_dom_sf"/>
</dbReference>
<feature type="binding site" evidence="11">
    <location>
        <position position="630"/>
    </location>
    <ligand>
        <name>ATP</name>
        <dbReference type="ChEBI" id="CHEBI:30616"/>
    </ligand>
</feature>
<dbReference type="SUPFAM" id="SSF56112">
    <property type="entry name" value="Protein kinase-like (PK-like)"/>
    <property type="match status" value="1"/>
</dbReference>
<dbReference type="Proteomes" id="UP001153076">
    <property type="component" value="Unassembled WGS sequence"/>
</dbReference>
<evidence type="ECO:0000259" key="15">
    <source>
        <dbReference type="PROSITE" id="PS51698"/>
    </source>
</evidence>
<dbReference type="CDD" id="cd01989">
    <property type="entry name" value="USP_STK_Ubox_N"/>
    <property type="match status" value="1"/>
</dbReference>
<dbReference type="PANTHER" id="PTHR45647">
    <property type="entry name" value="OS02G0152300 PROTEIN"/>
    <property type="match status" value="1"/>
</dbReference>
<dbReference type="SMART" id="SM00220">
    <property type="entry name" value="S_TKc"/>
    <property type="match status" value="1"/>
</dbReference>
<comment type="caution">
    <text evidence="16">The sequence shown here is derived from an EMBL/GenBank/DDBJ whole genome shotgun (WGS) entry which is preliminary data.</text>
</comment>
<feature type="coiled-coil region" evidence="12">
    <location>
        <begin position="469"/>
        <end position="580"/>
    </location>
</feature>
<evidence type="ECO:0000256" key="3">
    <source>
        <dbReference type="ARBA" id="ARBA00004906"/>
    </source>
</evidence>
<evidence type="ECO:0000256" key="1">
    <source>
        <dbReference type="ARBA" id="ARBA00000900"/>
    </source>
</evidence>
<dbReference type="PANTHER" id="PTHR45647:SF15">
    <property type="entry name" value="U-BOX DOMAIN-CONTAINING PROTEIN 35"/>
    <property type="match status" value="1"/>
</dbReference>
<dbReference type="InterPro" id="IPR008271">
    <property type="entry name" value="Ser/Thr_kinase_AS"/>
</dbReference>
<evidence type="ECO:0000256" key="10">
    <source>
        <dbReference type="ARBA" id="ARBA00022840"/>
    </source>
</evidence>
<dbReference type="InterPro" id="IPR003613">
    <property type="entry name" value="Ubox_domain"/>
</dbReference>
<dbReference type="PROSITE" id="PS50011">
    <property type="entry name" value="PROTEIN_KINASE_DOM"/>
    <property type="match status" value="1"/>
</dbReference>
<evidence type="ECO:0000256" key="4">
    <source>
        <dbReference type="ARBA" id="ARBA00012483"/>
    </source>
</evidence>
<keyword evidence="5" id="KW-0723">Serine/threonine-protein kinase</keyword>
<dbReference type="Gene3D" id="3.30.200.20">
    <property type="entry name" value="Phosphorylase Kinase, domain 1"/>
    <property type="match status" value="1"/>
</dbReference>
<comment type="function">
    <text evidence="2">Functions as an E3 ubiquitin ligase.</text>
</comment>
<feature type="compositionally biased region" description="Low complexity" evidence="13">
    <location>
        <begin position="280"/>
        <end position="293"/>
    </location>
</feature>
<dbReference type="OrthoDB" id="10064100at2759"/>
<evidence type="ECO:0000256" key="9">
    <source>
        <dbReference type="ARBA" id="ARBA00022786"/>
    </source>
</evidence>
<feature type="compositionally biased region" description="Polar residues" evidence="13">
    <location>
        <begin position="265"/>
        <end position="279"/>
    </location>
</feature>